<feature type="non-terminal residue" evidence="2">
    <location>
        <position position="224"/>
    </location>
</feature>
<name>A0A8D9CWS9_BRACM</name>
<dbReference type="Proteomes" id="UP000694005">
    <property type="component" value="Chromosome A09"/>
</dbReference>
<dbReference type="Gramene" id="A09p33390.2_BraZ1">
    <property type="protein sequence ID" value="A09p33390.2_BraZ1.CDS.1"/>
    <property type="gene ID" value="A09g33390.2_BraZ1"/>
</dbReference>
<reference evidence="2 3" key="1">
    <citation type="submission" date="2021-07" db="EMBL/GenBank/DDBJ databases">
        <authorList>
            <consortium name="Genoscope - CEA"/>
            <person name="William W."/>
        </authorList>
    </citation>
    <scope>NUCLEOTIDE SEQUENCE [LARGE SCALE GENOMIC DNA]</scope>
</reference>
<feature type="region of interest" description="Disordered" evidence="1">
    <location>
        <begin position="1"/>
        <end position="33"/>
    </location>
</feature>
<protein>
    <submittedName>
        <fullName evidence="2">Uncharacterized protein</fullName>
    </submittedName>
</protein>
<feature type="compositionally biased region" description="Polar residues" evidence="1">
    <location>
        <begin position="1"/>
        <end position="12"/>
    </location>
</feature>
<organism evidence="2 3">
    <name type="scientific">Brassica campestris</name>
    <name type="common">Field mustard</name>
    <dbReference type="NCBI Taxonomy" id="3711"/>
    <lineage>
        <taxon>Eukaryota</taxon>
        <taxon>Viridiplantae</taxon>
        <taxon>Streptophyta</taxon>
        <taxon>Embryophyta</taxon>
        <taxon>Tracheophyta</taxon>
        <taxon>Spermatophyta</taxon>
        <taxon>Magnoliopsida</taxon>
        <taxon>eudicotyledons</taxon>
        <taxon>Gunneridae</taxon>
        <taxon>Pentapetalae</taxon>
        <taxon>rosids</taxon>
        <taxon>malvids</taxon>
        <taxon>Brassicales</taxon>
        <taxon>Brassicaceae</taxon>
        <taxon>Brassiceae</taxon>
        <taxon>Brassica</taxon>
    </lineage>
</organism>
<gene>
    <name evidence="2" type="ORF">BRAPAZ1V2_A09P33390.2</name>
</gene>
<evidence type="ECO:0000313" key="2">
    <source>
        <dbReference type="EMBL" id="CAG7862872.1"/>
    </source>
</evidence>
<dbReference type="EMBL" id="LS974625">
    <property type="protein sequence ID" value="CAG7862872.1"/>
    <property type="molecule type" value="Genomic_DNA"/>
</dbReference>
<dbReference type="AlphaFoldDB" id="A0A8D9CWS9"/>
<sequence>MNFTSQRFSSPSICEYPTLEGDSSPRKERPEAKPIIGVKRSLSAFQKAQDQEKWPRNYEVMIQSPKLVKPVLHLPQLEANRFNQLQTRHWRPGDHFNQSGDILGVQEEFCKFIPCTSNHWIRRILIYFNLPYLESQALKLQQLFFLQIRHDLSTFQTIKKVPRKLSYPLKPSRYKENTIYIHLAKILTIKPPTASFHGAINSFASKFIISTLLVSLCHFMTVRD</sequence>
<accession>A0A8D9CWS9</accession>
<evidence type="ECO:0000256" key="1">
    <source>
        <dbReference type="SAM" id="MobiDB-lite"/>
    </source>
</evidence>
<feature type="compositionally biased region" description="Basic and acidic residues" evidence="1">
    <location>
        <begin position="23"/>
        <end position="32"/>
    </location>
</feature>
<proteinExistence type="predicted"/>
<evidence type="ECO:0000313" key="3">
    <source>
        <dbReference type="Proteomes" id="UP000694005"/>
    </source>
</evidence>